<name>A0A1V9Y825_9STRA</name>
<keyword evidence="4" id="KW-1185">Reference proteome</keyword>
<dbReference type="PANTHER" id="PTHR45725">
    <property type="entry name" value="FORMIN HOMOLOGY 2 FAMILY MEMBER"/>
    <property type="match status" value="1"/>
</dbReference>
<dbReference type="PROSITE" id="PS51444">
    <property type="entry name" value="FH2"/>
    <property type="match status" value="1"/>
</dbReference>
<comment type="caution">
    <text evidence="3">The sequence shown here is derived from an EMBL/GenBank/DDBJ whole genome shotgun (WGS) entry which is preliminary data.</text>
</comment>
<gene>
    <name evidence="3" type="ORF">THRCLA_11330</name>
</gene>
<sequence length="740" mass="81778">MVEKLQRKLARTEAKALAQVESQAQTIATLQHQLQTQAITTTATPDTSNGNAGVMVKDHPDYAKYFKLLSMGLPAEQVKMKMQQASVDPDLLDTPEKIIGGAPPPATASPAGVTVKDDERYMKYFKLLKMGMPPEQIKMKMAADGLQPDLLDTPDAILSDGKSVAEPTPAPALAPAPSTDDPVVGKYIKLLKMGMPLEQVQLKMQASGVDPALLQGATTTPPPTSNNAPGPPKPGDLQNMLLRKQSSKKKEEVPALPKKESKKPGTEMRSLFWTRIPVNVVRSTVWNKLSDDKVPLDPFEMELFFRKNTTSDGKKEEDSFKKKKESNTVLLLDSKTQQNVGIAIARYKLSAAEVKHALLTLDTNVITSDHITSLITLAPTLEEQDVLKNYDGPADVLGSVEKFFLEMLTIPRYTQRIKCFKFFMQFEHRVLDIQAQIDTLSAATDQVAESTRLKKILETVLAIGNYMNGGTARGGAYGFKLETLAKLHTIRSVDPKVTLMNFLARHLEKTQPDLIAFVGEVPHIVEAKRMSLDQVKADITGCTSELAMLQGQVLASKNDPSPFPEDRFYEVMAPFAKEAAEIVDEMTRDFQALDSSFSELVSSFGEDPRKFGAMEFFSVLDDFRTELKKSYRQNQSKEYGNIWDHAQRAKEEARQAQIEKERAEKLSAEEAKALYGQVLSTLMQACTERSIEAAAAIDMFKSHSRKYGNGEIDATSFCEGILHAFGPKVALAVVPQCAKL</sequence>
<dbReference type="EMBL" id="JNBS01004881">
    <property type="protein sequence ID" value="OQR81867.1"/>
    <property type="molecule type" value="Genomic_DNA"/>
</dbReference>
<organism evidence="3 4">
    <name type="scientific">Thraustotheca clavata</name>
    <dbReference type="NCBI Taxonomy" id="74557"/>
    <lineage>
        <taxon>Eukaryota</taxon>
        <taxon>Sar</taxon>
        <taxon>Stramenopiles</taxon>
        <taxon>Oomycota</taxon>
        <taxon>Saprolegniomycetes</taxon>
        <taxon>Saprolegniales</taxon>
        <taxon>Achlyaceae</taxon>
        <taxon>Thraustotheca</taxon>
    </lineage>
</organism>
<reference evidence="3 4" key="1">
    <citation type="journal article" date="2014" name="Genome Biol. Evol.">
        <title>The secreted proteins of Achlya hypogyna and Thraustotheca clavata identify the ancestral oomycete secretome and reveal gene acquisitions by horizontal gene transfer.</title>
        <authorList>
            <person name="Misner I."/>
            <person name="Blouin N."/>
            <person name="Leonard G."/>
            <person name="Richards T.A."/>
            <person name="Lane C.E."/>
        </authorList>
    </citation>
    <scope>NUCLEOTIDE SEQUENCE [LARGE SCALE GENOMIC DNA]</scope>
    <source>
        <strain evidence="3 4">ATCC 34112</strain>
    </source>
</reference>
<evidence type="ECO:0000259" key="2">
    <source>
        <dbReference type="PROSITE" id="PS51444"/>
    </source>
</evidence>
<feature type="non-terminal residue" evidence="3">
    <location>
        <position position="740"/>
    </location>
</feature>
<dbReference type="Pfam" id="PF10152">
    <property type="entry name" value="CCDC53"/>
    <property type="match status" value="3"/>
</dbReference>
<dbReference type="STRING" id="74557.A0A1V9Y825"/>
<dbReference type="InterPro" id="IPR019309">
    <property type="entry name" value="WASHC3"/>
</dbReference>
<protein>
    <submittedName>
        <fullName evidence="3">Formin-homology 2 domain-containing protein</fullName>
    </submittedName>
</protein>
<evidence type="ECO:0000313" key="4">
    <source>
        <dbReference type="Proteomes" id="UP000243217"/>
    </source>
</evidence>
<accession>A0A1V9Y825</accession>
<dbReference type="Gene3D" id="1.20.58.2220">
    <property type="entry name" value="Formin, FH2 domain"/>
    <property type="match status" value="1"/>
</dbReference>
<dbReference type="PANTHER" id="PTHR45725:SF1">
    <property type="entry name" value="DISHEVELLED ASSOCIATED ACTIVATOR OF MORPHOGENESIS, ISOFORM D"/>
    <property type="match status" value="1"/>
</dbReference>
<feature type="compositionally biased region" description="Pro residues" evidence="1">
    <location>
        <begin position="220"/>
        <end position="234"/>
    </location>
</feature>
<dbReference type="InterPro" id="IPR051425">
    <property type="entry name" value="Formin_Homology"/>
</dbReference>
<dbReference type="Proteomes" id="UP000243217">
    <property type="component" value="Unassembled WGS sequence"/>
</dbReference>
<dbReference type="InterPro" id="IPR042201">
    <property type="entry name" value="FH2_Formin_sf"/>
</dbReference>
<dbReference type="SMART" id="SM00498">
    <property type="entry name" value="FH2"/>
    <property type="match status" value="1"/>
</dbReference>
<feature type="compositionally biased region" description="Basic and acidic residues" evidence="1">
    <location>
        <begin position="248"/>
        <end position="266"/>
    </location>
</feature>
<feature type="domain" description="FH2" evidence="2">
    <location>
        <begin position="258"/>
        <end position="653"/>
    </location>
</feature>
<feature type="region of interest" description="Disordered" evidence="1">
    <location>
        <begin position="213"/>
        <end position="266"/>
    </location>
</feature>
<evidence type="ECO:0000313" key="3">
    <source>
        <dbReference type="EMBL" id="OQR81867.1"/>
    </source>
</evidence>
<dbReference type="AlphaFoldDB" id="A0A1V9Y825"/>
<dbReference type="Pfam" id="PF02181">
    <property type="entry name" value="FH2"/>
    <property type="match status" value="1"/>
</dbReference>
<evidence type="ECO:0000256" key="1">
    <source>
        <dbReference type="SAM" id="MobiDB-lite"/>
    </source>
</evidence>
<dbReference type="SUPFAM" id="SSF101447">
    <property type="entry name" value="Formin homology 2 domain (FH2 domain)"/>
    <property type="match status" value="1"/>
</dbReference>
<dbReference type="InterPro" id="IPR015425">
    <property type="entry name" value="FH2_Formin"/>
</dbReference>
<dbReference type="OrthoDB" id="1668162at2759"/>
<proteinExistence type="predicted"/>
<feature type="region of interest" description="Disordered" evidence="1">
    <location>
        <begin position="152"/>
        <end position="179"/>
    </location>
</feature>
<dbReference type="GO" id="GO:0071203">
    <property type="term" value="C:WASH complex"/>
    <property type="evidence" value="ECO:0007669"/>
    <property type="project" value="InterPro"/>
</dbReference>